<proteinExistence type="predicted"/>
<evidence type="ECO:0000313" key="3">
    <source>
        <dbReference type="EMBL" id="KAK4508186.1"/>
    </source>
</evidence>
<feature type="domain" description="Luciferase" evidence="2">
    <location>
        <begin position="165"/>
        <end position="231"/>
    </location>
</feature>
<dbReference type="EMBL" id="JAXOVC010000001">
    <property type="protein sequence ID" value="KAK4508186.1"/>
    <property type="molecule type" value="Genomic_DNA"/>
</dbReference>
<dbReference type="Pfam" id="PF17648">
    <property type="entry name" value="Luciferase"/>
    <property type="match status" value="1"/>
</dbReference>
<accession>A0ABR0F2L0</accession>
<keyword evidence="4" id="KW-1185">Reference proteome</keyword>
<name>A0ABR0F2L0_ZASCE</name>
<dbReference type="Proteomes" id="UP001305779">
    <property type="component" value="Unassembled WGS sequence"/>
</dbReference>
<organism evidence="3 4">
    <name type="scientific">Zasmidium cellare</name>
    <name type="common">Wine cellar mold</name>
    <name type="synonym">Racodium cellare</name>
    <dbReference type="NCBI Taxonomy" id="395010"/>
    <lineage>
        <taxon>Eukaryota</taxon>
        <taxon>Fungi</taxon>
        <taxon>Dikarya</taxon>
        <taxon>Ascomycota</taxon>
        <taxon>Pezizomycotina</taxon>
        <taxon>Dothideomycetes</taxon>
        <taxon>Dothideomycetidae</taxon>
        <taxon>Mycosphaerellales</taxon>
        <taxon>Mycosphaerellaceae</taxon>
        <taxon>Zasmidium</taxon>
    </lineage>
</organism>
<evidence type="ECO:0000259" key="2">
    <source>
        <dbReference type="Pfam" id="PF17648"/>
    </source>
</evidence>
<sequence length="239" mass="26666">MSTDRQNNEATQGFEAWKAMGVGGTSYTWAGYMSSVTAGKTMAYGADDTINPGFYQNPKKIAAGWSKATEVQKANAQKSFLKSPLPQRQGPRARAKPFVYPQRERNADELQDPEMKKAYLEMFDQLGHQNKKSTEWKTSCLEKHGKALFIRPSIPLTPLAGPTKGEICHIHGTDLSGHVTLSFPDAEEVIAKGWGERHRLSGTDWIHLGYTMVYVPNSVEEVETFRTIFQAGIDYMKSS</sequence>
<dbReference type="InterPro" id="IPR040841">
    <property type="entry name" value="Luciferase_dom"/>
</dbReference>
<comment type="caution">
    <text evidence="3">The sequence shown here is derived from an EMBL/GenBank/DDBJ whole genome shotgun (WGS) entry which is preliminary data.</text>
</comment>
<dbReference type="PANTHER" id="PTHR38695">
    <property type="entry name" value="AMINO ACID PERMEASE_ SLC12A DOMAIN-CONTAINING PROTEIN"/>
    <property type="match status" value="1"/>
</dbReference>
<reference evidence="3 4" key="1">
    <citation type="journal article" date="2023" name="G3 (Bethesda)">
        <title>A chromosome-level genome assembly of Zasmidium syzygii isolated from banana leaves.</title>
        <authorList>
            <person name="van Westerhoven A.C."/>
            <person name="Mehrabi R."/>
            <person name="Talebi R."/>
            <person name="Steentjes M.B.F."/>
            <person name="Corcolon B."/>
            <person name="Chong P.A."/>
            <person name="Kema G.H.J."/>
            <person name="Seidl M.F."/>
        </authorList>
    </citation>
    <scope>NUCLEOTIDE SEQUENCE [LARGE SCALE GENOMIC DNA]</scope>
    <source>
        <strain evidence="3 4">P124</strain>
    </source>
</reference>
<protein>
    <recommendedName>
        <fullName evidence="2">Luciferase domain-containing protein</fullName>
    </recommendedName>
</protein>
<gene>
    <name evidence="3" type="ORF">PRZ48_001924</name>
</gene>
<evidence type="ECO:0000313" key="4">
    <source>
        <dbReference type="Proteomes" id="UP001305779"/>
    </source>
</evidence>
<feature type="region of interest" description="Disordered" evidence="1">
    <location>
        <begin position="76"/>
        <end position="96"/>
    </location>
</feature>
<dbReference type="PANTHER" id="PTHR38695:SF1">
    <property type="entry name" value="AMINO ACID PERMEASE_ SLC12A DOMAIN-CONTAINING PROTEIN"/>
    <property type="match status" value="1"/>
</dbReference>
<dbReference type="InterPro" id="IPR048273">
    <property type="entry name" value="Luciferase"/>
</dbReference>
<evidence type="ECO:0000256" key="1">
    <source>
        <dbReference type="SAM" id="MobiDB-lite"/>
    </source>
</evidence>